<gene>
    <name evidence="2" type="ORF">CSCA_0848</name>
</gene>
<dbReference type="InterPro" id="IPR013332">
    <property type="entry name" value="KPR_N"/>
</dbReference>
<accession>A0A0E3JMF0</accession>
<dbReference type="Proteomes" id="UP000033115">
    <property type="component" value="Chromosome"/>
</dbReference>
<dbReference type="STRING" id="1548.CSCA_0848"/>
<organism evidence="2 3">
    <name type="scientific">Clostridium scatologenes</name>
    <dbReference type="NCBI Taxonomy" id="1548"/>
    <lineage>
        <taxon>Bacteria</taxon>
        <taxon>Bacillati</taxon>
        <taxon>Bacillota</taxon>
        <taxon>Clostridia</taxon>
        <taxon>Eubacteriales</taxon>
        <taxon>Clostridiaceae</taxon>
        <taxon>Clostridium</taxon>
    </lineage>
</organism>
<dbReference type="AlphaFoldDB" id="A0A0E3JMF0"/>
<dbReference type="HOGENOM" id="CLU_055593_1_0_9"/>
<evidence type="ECO:0000313" key="2">
    <source>
        <dbReference type="EMBL" id="AKA67973.1"/>
    </source>
</evidence>
<dbReference type="RefSeq" id="WP_029162757.1">
    <property type="nucleotide sequence ID" value="NZ_CP009933.1"/>
</dbReference>
<keyword evidence="3" id="KW-1185">Reference proteome</keyword>
<evidence type="ECO:0000313" key="3">
    <source>
        <dbReference type="Proteomes" id="UP000033115"/>
    </source>
</evidence>
<dbReference type="KEGG" id="csq:CSCA_0848"/>
<protein>
    <submittedName>
        <fullName evidence="2">Ketopantoate reductase PanE/ApbA</fullName>
    </submittedName>
</protein>
<proteinExistence type="predicted"/>
<dbReference type="SUPFAM" id="SSF51735">
    <property type="entry name" value="NAD(P)-binding Rossmann-fold domains"/>
    <property type="match status" value="1"/>
</dbReference>
<feature type="domain" description="Ketopantoate reductase N-terminal" evidence="1">
    <location>
        <begin position="3"/>
        <end position="134"/>
    </location>
</feature>
<sequence>MKILIIGTGVIGTLYAQALSNKNEVIHFVRKNKLNDINNKIIPFDIIDEREDKKNMYTKGEYTYRCVDKIDCHYDLIIVPVNTYQLYETLKALTKEAPNENYLIFTLNWEGTRKIDNILNKENYIMGYSGGGGTFKGELLFGNIGNDVMLGCVYENQKPLLNSTARMFKECGIIPEIPQNVLHWLWIHNVGSAPLGVGLSQYNSLNECIKDKKLVSICFKAMGESYKICEKRGVNLKDFSETKMSKIPFFILYRMFKHNFEKNPIMQRYTAHAVLAIDEMKSNFKQIFNTGKELGVNMPNMEKLNKLI</sequence>
<dbReference type="InterPro" id="IPR036291">
    <property type="entry name" value="NAD(P)-bd_dom_sf"/>
</dbReference>
<dbReference type="Pfam" id="PF02558">
    <property type="entry name" value="ApbA"/>
    <property type="match status" value="1"/>
</dbReference>
<reference evidence="2 3" key="1">
    <citation type="journal article" date="2015" name="J. Biotechnol.">
        <title>Complete genome sequence of a malodorant-producing acetogen, Clostridium scatologenes ATCC 25775(T).</title>
        <authorList>
            <person name="Zhu Z."/>
            <person name="Guo T."/>
            <person name="Zheng H."/>
            <person name="Song T."/>
            <person name="Ouyang P."/>
            <person name="Xie J."/>
        </authorList>
    </citation>
    <scope>NUCLEOTIDE SEQUENCE [LARGE SCALE GENOMIC DNA]</scope>
    <source>
        <strain evidence="2 3">ATCC 25775</strain>
    </source>
</reference>
<dbReference type="EMBL" id="CP009933">
    <property type="protein sequence ID" value="AKA67973.1"/>
    <property type="molecule type" value="Genomic_DNA"/>
</dbReference>
<dbReference type="Gene3D" id="3.40.50.720">
    <property type="entry name" value="NAD(P)-binding Rossmann-like Domain"/>
    <property type="match status" value="1"/>
</dbReference>
<evidence type="ECO:0000259" key="1">
    <source>
        <dbReference type="Pfam" id="PF02558"/>
    </source>
</evidence>
<name>A0A0E3JMF0_CLOSL</name>